<dbReference type="EMBL" id="JACHHQ010000001">
    <property type="protein sequence ID" value="MBB5198476.1"/>
    <property type="molecule type" value="Genomic_DNA"/>
</dbReference>
<keyword evidence="1" id="KW-0812">Transmembrane</keyword>
<evidence type="ECO:0000313" key="3">
    <source>
        <dbReference type="Proteomes" id="UP000571084"/>
    </source>
</evidence>
<dbReference type="Proteomes" id="UP000571084">
    <property type="component" value="Unassembled WGS sequence"/>
</dbReference>
<organism evidence="2 3">
    <name type="scientific">Glaciimonas immobilis</name>
    <dbReference type="NCBI Taxonomy" id="728004"/>
    <lineage>
        <taxon>Bacteria</taxon>
        <taxon>Pseudomonadati</taxon>
        <taxon>Pseudomonadota</taxon>
        <taxon>Betaproteobacteria</taxon>
        <taxon>Burkholderiales</taxon>
        <taxon>Oxalobacteraceae</taxon>
        <taxon>Glaciimonas</taxon>
    </lineage>
</organism>
<evidence type="ECO:0008006" key="4">
    <source>
        <dbReference type="Google" id="ProtNLM"/>
    </source>
</evidence>
<gene>
    <name evidence="2" type="ORF">HNR39_000286</name>
</gene>
<feature type="transmembrane region" description="Helical" evidence="1">
    <location>
        <begin position="20"/>
        <end position="37"/>
    </location>
</feature>
<name>A0A840RNB1_9BURK</name>
<sequence>MSRITSHIPLFLRLPRSTTWGLIAAILLIALALLAPIQIPVALYKITLISLAAVIGYWIDRAIAPYSRPDSYLHRDWRFGTDEPLGGVDYPVVDGYKMIFASAMIRRAVIVAAVVLGVALGL</sequence>
<protein>
    <recommendedName>
        <fullName evidence="4">Holin</fullName>
    </recommendedName>
</protein>
<reference evidence="2 3" key="1">
    <citation type="submission" date="2020-08" db="EMBL/GenBank/DDBJ databases">
        <title>Genomic Encyclopedia of Type Strains, Phase IV (KMG-IV): sequencing the most valuable type-strain genomes for metagenomic binning, comparative biology and taxonomic classification.</title>
        <authorList>
            <person name="Goeker M."/>
        </authorList>
    </citation>
    <scope>NUCLEOTIDE SEQUENCE [LARGE SCALE GENOMIC DNA]</scope>
    <source>
        <strain evidence="2 3">DSM 23240</strain>
    </source>
</reference>
<accession>A0A840RNB1</accession>
<comment type="caution">
    <text evidence="2">The sequence shown here is derived from an EMBL/GenBank/DDBJ whole genome shotgun (WGS) entry which is preliminary data.</text>
</comment>
<keyword evidence="1" id="KW-1133">Transmembrane helix</keyword>
<feature type="transmembrane region" description="Helical" evidence="1">
    <location>
        <begin position="104"/>
        <end position="121"/>
    </location>
</feature>
<keyword evidence="3" id="KW-1185">Reference proteome</keyword>
<evidence type="ECO:0000256" key="1">
    <source>
        <dbReference type="SAM" id="Phobius"/>
    </source>
</evidence>
<evidence type="ECO:0000313" key="2">
    <source>
        <dbReference type="EMBL" id="MBB5198476.1"/>
    </source>
</evidence>
<dbReference type="RefSeq" id="WP_221313752.1">
    <property type="nucleotide sequence ID" value="NZ_JAAOZT010000002.1"/>
</dbReference>
<keyword evidence="1" id="KW-0472">Membrane</keyword>
<dbReference type="AlphaFoldDB" id="A0A840RNB1"/>
<dbReference type="InterPro" id="IPR025140">
    <property type="entry name" value="Holin_2-3"/>
</dbReference>
<proteinExistence type="predicted"/>
<dbReference type="Pfam" id="PF13272">
    <property type="entry name" value="Holin_2-3"/>
    <property type="match status" value="1"/>
</dbReference>